<evidence type="ECO:0000256" key="2">
    <source>
        <dbReference type="ARBA" id="ARBA00010742"/>
    </source>
</evidence>
<evidence type="ECO:0000256" key="1">
    <source>
        <dbReference type="ARBA" id="ARBA00004418"/>
    </source>
</evidence>
<dbReference type="AlphaFoldDB" id="A0A7C8JTC7"/>
<dbReference type="SUPFAM" id="SSF53850">
    <property type="entry name" value="Periplasmic binding protein-like II"/>
    <property type="match status" value="1"/>
</dbReference>
<sequence>MNVPPQFPFNQQFPVAMPMPPEMAQFFQSAMPQPMGATPQPWGMNMQLNKMPAPGTQNSFNQWGNQGQGNMYNNQPPPPPPPGGNHGYEPLRVGYVPEHFSTPLHLAQIHSYYQDLNVTFHPFPSGTGHMIQSLRSHDIDVAIGLTEGWVAGIKGSMKADWYKVIGQYVDSPLCWAISAGASRDTTVEGLKDGGKVGVSRIGSGSYIMSFVLARQKGWIPPTGQKEPFDFVVLDNFKNLRDAVNDGTADVFMWEHFTSKKFYDSGEIKRIGEIYTPWPSWLITAHDSLLQVNDARLSAFLDGVNRGIAHFRENVEESTKWITSNLEYSDEDAREWRKGVKFVDDVRKVDLGMVENVIEILKEAGVVEKGETADGVVVNIES</sequence>
<comment type="similarity">
    <text evidence="2">Belongs to the bacterial solute-binding protein SsuA/TauA family.</text>
</comment>
<evidence type="ECO:0000256" key="4">
    <source>
        <dbReference type="SAM" id="MobiDB-lite"/>
    </source>
</evidence>
<proteinExistence type="inferred from homology"/>
<dbReference type="Pfam" id="PF22384">
    <property type="entry name" value="PBP2_Ca3427_like"/>
    <property type="match status" value="1"/>
</dbReference>
<comment type="subcellular location">
    <subcellularLocation>
        <location evidence="1">Periplasm</location>
    </subcellularLocation>
</comment>
<feature type="region of interest" description="Disordered" evidence="4">
    <location>
        <begin position="62"/>
        <end position="90"/>
    </location>
</feature>
<evidence type="ECO:0000259" key="5">
    <source>
        <dbReference type="Pfam" id="PF22384"/>
    </source>
</evidence>
<accession>A0A7C8JTC7</accession>
<dbReference type="EMBL" id="WIQZ01000022">
    <property type="protein sequence ID" value="KAF3138557.1"/>
    <property type="molecule type" value="Genomic_DNA"/>
</dbReference>
<comment type="caution">
    <text evidence="6">The sequence shown here is derived from an EMBL/GenBank/DDBJ whole genome shotgun (WGS) entry which is preliminary data.</text>
</comment>
<dbReference type="Proteomes" id="UP000480548">
    <property type="component" value="Unassembled WGS sequence"/>
</dbReference>
<evidence type="ECO:0000313" key="6">
    <source>
        <dbReference type="EMBL" id="KAF3138557.1"/>
    </source>
</evidence>
<feature type="compositionally biased region" description="Low complexity" evidence="4">
    <location>
        <begin position="62"/>
        <end position="74"/>
    </location>
</feature>
<dbReference type="CDD" id="cd13637">
    <property type="entry name" value="PBP2_Ca3427_like"/>
    <property type="match status" value="1"/>
</dbReference>
<organism evidence="6 7">
    <name type="scientific">Orbilia oligospora</name>
    <name type="common">Nematode-trapping fungus</name>
    <name type="synonym">Arthrobotrys oligospora</name>
    <dbReference type="NCBI Taxonomy" id="2813651"/>
    <lineage>
        <taxon>Eukaryota</taxon>
        <taxon>Fungi</taxon>
        <taxon>Dikarya</taxon>
        <taxon>Ascomycota</taxon>
        <taxon>Pezizomycotina</taxon>
        <taxon>Orbiliomycetes</taxon>
        <taxon>Orbiliales</taxon>
        <taxon>Orbiliaceae</taxon>
        <taxon>Orbilia</taxon>
    </lineage>
</organism>
<gene>
    <name evidence="6" type="ORF">TWF703_004605</name>
</gene>
<dbReference type="InterPro" id="IPR054364">
    <property type="entry name" value="Ca3427-like_PBP2"/>
</dbReference>
<dbReference type="PANTHER" id="PTHR30024:SF47">
    <property type="entry name" value="TAURINE-BINDING PERIPLASMIC PROTEIN"/>
    <property type="match status" value="1"/>
</dbReference>
<dbReference type="PANTHER" id="PTHR30024">
    <property type="entry name" value="ALIPHATIC SULFONATES-BINDING PROTEIN-RELATED"/>
    <property type="match status" value="1"/>
</dbReference>
<evidence type="ECO:0000313" key="7">
    <source>
        <dbReference type="Proteomes" id="UP000480548"/>
    </source>
</evidence>
<protein>
    <recommendedName>
        <fullName evidence="5">Ca3427-like PBP 2 domain-containing protein</fullName>
    </recommendedName>
</protein>
<reference evidence="6 7" key="1">
    <citation type="submission" date="2019-06" db="EMBL/GenBank/DDBJ databases">
        <authorList>
            <person name="Palmer J.M."/>
        </authorList>
    </citation>
    <scope>NUCLEOTIDE SEQUENCE [LARGE SCALE GENOMIC DNA]</scope>
    <source>
        <strain evidence="6 7">TWF703</strain>
    </source>
</reference>
<feature type="domain" description="Ca3427-like PBP 2" evidence="5">
    <location>
        <begin position="175"/>
        <end position="273"/>
    </location>
</feature>
<dbReference type="GO" id="GO:0042597">
    <property type="term" value="C:periplasmic space"/>
    <property type="evidence" value="ECO:0007669"/>
    <property type="project" value="UniProtKB-SubCell"/>
</dbReference>
<keyword evidence="3" id="KW-0732">Signal</keyword>
<evidence type="ECO:0000256" key="3">
    <source>
        <dbReference type="ARBA" id="ARBA00022729"/>
    </source>
</evidence>
<dbReference type="Gene3D" id="3.40.190.10">
    <property type="entry name" value="Periplasmic binding protein-like II"/>
    <property type="match status" value="2"/>
</dbReference>
<name>A0A7C8JTC7_ORBOL</name>